<protein>
    <recommendedName>
        <fullName evidence="10">Isoleucine--tRNA ligase</fullName>
        <ecNumber evidence="10">6.1.1.5</ecNumber>
    </recommendedName>
    <alternativeName>
        <fullName evidence="10">Isoleucyl-tRNA synthetase</fullName>
        <shortName evidence="10">IleRS</shortName>
    </alternativeName>
</protein>
<comment type="similarity">
    <text evidence="1 10">Belongs to the class-I aminoacyl-tRNA synthetase family. IleS type 1 subfamily.</text>
</comment>
<dbReference type="FunFam" id="1.10.730.20:FF:000001">
    <property type="entry name" value="Isoleucine--tRNA ligase"/>
    <property type="match status" value="1"/>
</dbReference>
<dbReference type="InterPro" id="IPR002301">
    <property type="entry name" value="Ile-tRNA-ligase"/>
</dbReference>
<dbReference type="SUPFAM" id="SSF52374">
    <property type="entry name" value="Nucleotidylyl transferase"/>
    <property type="match status" value="1"/>
</dbReference>
<feature type="binding site" evidence="10">
    <location>
        <position position="609"/>
    </location>
    <ligand>
        <name>ATP</name>
        <dbReference type="ChEBI" id="CHEBI:30616"/>
    </ligand>
</feature>
<feature type="short sequence motif" description="'HIGH' region" evidence="10">
    <location>
        <begin position="66"/>
        <end position="76"/>
    </location>
</feature>
<dbReference type="PRINTS" id="PR00984">
    <property type="entry name" value="TRNASYNTHILE"/>
</dbReference>
<dbReference type="InterPro" id="IPR002300">
    <property type="entry name" value="aa-tRNA-synth_Ia"/>
</dbReference>
<dbReference type="SUPFAM" id="SSF47323">
    <property type="entry name" value="Anticodon-binding domain of a subclass of class I aminoacyl-tRNA synthetases"/>
    <property type="match status" value="1"/>
</dbReference>
<feature type="binding site" evidence="10">
    <location>
        <position position="908"/>
    </location>
    <ligand>
        <name>Zn(2+)</name>
        <dbReference type="ChEBI" id="CHEBI:29105"/>
    </ligand>
</feature>
<dbReference type="FunFam" id="3.40.50.620:FF:000152">
    <property type="entry name" value="Isoleucine--tRNA ligase"/>
    <property type="match status" value="1"/>
</dbReference>
<dbReference type="EC" id="6.1.1.5" evidence="10"/>
<evidence type="ECO:0000256" key="1">
    <source>
        <dbReference type="ARBA" id="ARBA00006887"/>
    </source>
</evidence>
<dbReference type="InterPro" id="IPR001412">
    <property type="entry name" value="aa-tRNA-synth_I_CS"/>
</dbReference>
<comment type="cofactor">
    <cofactor evidence="10">
        <name>Zn(2+)</name>
        <dbReference type="ChEBI" id="CHEBI:29105"/>
    </cofactor>
    <text evidence="10">Binds 1 zinc ion per subunit.</text>
</comment>
<dbReference type="InterPro" id="IPR009008">
    <property type="entry name" value="Val/Leu/Ile-tRNA-synth_edit"/>
</dbReference>
<dbReference type="Gene3D" id="1.10.10.830">
    <property type="entry name" value="Ile-tRNA synthetase CP2 domain-like"/>
    <property type="match status" value="1"/>
</dbReference>
<dbReference type="NCBIfam" id="TIGR00392">
    <property type="entry name" value="ileS"/>
    <property type="match status" value="1"/>
</dbReference>
<dbReference type="Gene3D" id="1.10.730.20">
    <property type="match status" value="1"/>
</dbReference>
<evidence type="ECO:0000256" key="5">
    <source>
        <dbReference type="ARBA" id="ARBA00022840"/>
    </source>
</evidence>
<dbReference type="Pfam" id="PF00133">
    <property type="entry name" value="tRNA-synt_1"/>
    <property type="match status" value="1"/>
</dbReference>
<comment type="function">
    <text evidence="8 10">Catalyzes the attachment of isoleucine to tRNA(Ile). As IleRS can inadvertently accommodate and process structurally similar amino acids such as valine, to avoid such errors it has two additional distinct tRNA(Ile)-dependent editing activities. One activity is designated as 'pretransfer' editing and involves the hydrolysis of activated Val-AMP. The other activity is designated 'posttransfer' editing and involves deacylation of mischarged Val-tRNA(Ile).</text>
</comment>
<evidence type="ECO:0000256" key="4">
    <source>
        <dbReference type="ARBA" id="ARBA00022741"/>
    </source>
</evidence>
<dbReference type="InterPro" id="IPR014729">
    <property type="entry name" value="Rossmann-like_a/b/a_fold"/>
</dbReference>
<dbReference type="Pfam" id="PF08264">
    <property type="entry name" value="Anticodon_1"/>
    <property type="match status" value="1"/>
</dbReference>
<dbReference type="GO" id="GO:0008270">
    <property type="term" value="F:zinc ion binding"/>
    <property type="evidence" value="ECO:0007669"/>
    <property type="project" value="UniProtKB-UniRule"/>
</dbReference>
<dbReference type="Proteomes" id="UP000265882">
    <property type="component" value="Unassembled WGS sequence"/>
</dbReference>
<feature type="domain" description="Aminoacyl-tRNA synthetase class Ia" evidence="11">
    <location>
        <begin position="37"/>
        <end position="645"/>
    </location>
</feature>
<evidence type="ECO:0000256" key="2">
    <source>
        <dbReference type="ARBA" id="ARBA00022490"/>
    </source>
</evidence>
<evidence type="ECO:0000259" key="13">
    <source>
        <dbReference type="Pfam" id="PF08264"/>
    </source>
</evidence>
<comment type="domain">
    <text evidence="10">IleRS has two distinct active sites: one for aminoacylation and one for editing. The misactivated valine is translocated from the active site to the editing site, which sterically excludes the correctly activated isoleucine. The single editing site contains two valyl binding pockets, one specific for each substrate (Val-AMP or Val-tRNA(Ile)).</text>
</comment>
<dbReference type="CDD" id="cd00818">
    <property type="entry name" value="IleRS_core"/>
    <property type="match status" value="1"/>
</dbReference>
<dbReference type="SUPFAM" id="SSF50677">
    <property type="entry name" value="ValRS/IleRS/LeuRS editing domain"/>
    <property type="match status" value="1"/>
</dbReference>
<feature type="binding site" evidence="10">
    <location>
        <position position="928"/>
    </location>
    <ligand>
        <name>Zn(2+)</name>
        <dbReference type="ChEBI" id="CHEBI:29105"/>
    </ligand>
</feature>
<evidence type="ECO:0000256" key="10">
    <source>
        <dbReference type="HAMAP-Rule" id="MF_02002"/>
    </source>
</evidence>
<dbReference type="PANTHER" id="PTHR42765:SF1">
    <property type="entry name" value="ISOLEUCINE--TRNA LIGASE, MITOCHONDRIAL"/>
    <property type="match status" value="1"/>
</dbReference>
<keyword evidence="4 10" id="KW-0547">Nucleotide-binding</keyword>
<dbReference type="InterPro" id="IPR009080">
    <property type="entry name" value="tRNAsynth_Ia_anticodon-bd"/>
</dbReference>
<keyword evidence="6 10" id="KW-0648">Protein biosynthesis</keyword>
<dbReference type="GO" id="GO:0005524">
    <property type="term" value="F:ATP binding"/>
    <property type="evidence" value="ECO:0007669"/>
    <property type="project" value="UniProtKB-UniRule"/>
</dbReference>
<dbReference type="InterPro" id="IPR050081">
    <property type="entry name" value="Ile-tRNA_ligase"/>
</dbReference>
<feature type="short sequence motif" description="'KMSKS' region" evidence="10">
    <location>
        <begin position="606"/>
        <end position="610"/>
    </location>
</feature>
<evidence type="ECO:0000256" key="9">
    <source>
        <dbReference type="ARBA" id="ARBA00048359"/>
    </source>
</evidence>
<dbReference type="AlphaFoldDB" id="A0A3A4P0I8"/>
<comment type="subunit">
    <text evidence="10">Monomer.</text>
</comment>
<accession>A0A3A4P0I8</accession>
<keyword evidence="2 10" id="KW-0963">Cytoplasm</keyword>
<keyword evidence="5 10" id="KW-0067">ATP-binding</keyword>
<dbReference type="InterPro" id="IPR033708">
    <property type="entry name" value="Anticodon_Ile_BEm"/>
</dbReference>
<comment type="subcellular location">
    <subcellularLocation>
        <location evidence="10">Cytoplasm</location>
    </subcellularLocation>
</comment>
<dbReference type="InterPro" id="IPR023585">
    <property type="entry name" value="Ile-tRNA-ligase_type1"/>
</dbReference>
<comment type="caution">
    <text evidence="14">The sequence shown here is derived from an EMBL/GenBank/DDBJ whole genome shotgun (WGS) entry which is preliminary data.</text>
</comment>
<feature type="domain" description="Methionyl/Valyl/Leucyl/Isoleucyl-tRNA synthetase anticodon-binding" evidence="13">
    <location>
        <begin position="689"/>
        <end position="844"/>
    </location>
</feature>
<dbReference type="HAMAP" id="MF_02002">
    <property type="entry name" value="Ile_tRNA_synth_type1"/>
    <property type="match status" value="1"/>
</dbReference>
<dbReference type="InterPro" id="IPR010663">
    <property type="entry name" value="Znf_FPG/IleRS"/>
</dbReference>
<feature type="binding site" evidence="10">
    <location>
        <position position="905"/>
    </location>
    <ligand>
        <name>Zn(2+)</name>
        <dbReference type="ChEBI" id="CHEBI:29105"/>
    </ligand>
</feature>
<comment type="catalytic activity">
    <reaction evidence="9 10">
        <text>tRNA(Ile) + L-isoleucine + ATP = L-isoleucyl-tRNA(Ile) + AMP + diphosphate</text>
        <dbReference type="Rhea" id="RHEA:11060"/>
        <dbReference type="Rhea" id="RHEA-COMP:9666"/>
        <dbReference type="Rhea" id="RHEA-COMP:9695"/>
        <dbReference type="ChEBI" id="CHEBI:30616"/>
        <dbReference type="ChEBI" id="CHEBI:33019"/>
        <dbReference type="ChEBI" id="CHEBI:58045"/>
        <dbReference type="ChEBI" id="CHEBI:78442"/>
        <dbReference type="ChEBI" id="CHEBI:78528"/>
        <dbReference type="ChEBI" id="CHEBI:456215"/>
        <dbReference type="EC" id="6.1.1.5"/>
    </reaction>
</comment>
<evidence type="ECO:0000256" key="6">
    <source>
        <dbReference type="ARBA" id="ARBA00022917"/>
    </source>
</evidence>
<dbReference type="CDD" id="cd07960">
    <property type="entry name" value="Anticodon_Ia_Ile_BEm"/>
    <property type="match status" value="1"/>
</dbReference>
<evidence type="ECO:0000313" key="15">
    <source>
        <dbReference type="Proteomes" id="UP000265882"/>
    </source>
</evidence>
<evidence type="ECO:0000313" key="14">
    <source>
        <dbReference type="EMBL" id="RJP22880.1"/>
    </source>
</evidence>
<dbReference type="GO" id="GO:0000049">
    <property type="term" value="F:tRNA binding"/>
    <property type="evidence" value="ECO:0007669"/>
    <property type="project" value="InterPro"/>
</dbReference>
<proteinExistence type="inferred from homology"/>
<dbReference type="GO" id="GO:0002161">
    <property type="term" value="F:aminoacyl-tRNA deacylase activity"/>
    <property type="evidence" value="ECO:0007669"/>
    <property type="project" value="InterPro"/>
</dbReference>
<dbReference type="PROSITE" id="PS00178">
    <property type="entry name" value="AA_TRNA_LIGASE_I"/>
    <property type="match status" value="1"/>
</dbReference>
<dbReference type="GO" id="GO:0006428">
    <property type="term" value="P:isoleucyl-tRNA aminoacylation"/>
    <property type="evidence" value="ECO:0007669"/>
    <property type="project" value="UniProtKB-UniRule"/>
</dbReference>
<evidence type="ECO:0000256" key="8">
    <source>
        <dbReference type="ARBA" id="ARBA00025217"/>
    </source>
</evidence>
<dbReference type="Gene3D" id="3.90.740.10">
    <property type="entry name" value="Valyl/Leucyl/Isoleucyl-tRNA synthetase, editing domain"/>
    <property type="match status" value="1"/>
</dbReference>
<keyword evidence="10" id="KW-0862">Zinc</keyword>
<gene>
    <name evidence="10" type="primary">ileS</name>
    <name evidence="14" type="ORF">C4520_07600</name>
</gene>
<keyword evidence="3 10" id="KW-0436">Ligase</keyword>
<name>A0A3A4P0I8_ABYX5</name>
<keyword evidence="7 10" id="KW-0030">Aminoacyl-tRNA synthetase</keyword>
<dbReference type="PANTHER" id="PTHR42765">
    <property type="entry name" value="SOLEUCYL-TRNA SYNTHETASE"/>
    <property type="match status" value="1"/>
</dbReference>
<dbReference type="GO" id="GO:0004822">
    <property type="term" value="F:isoleucine-tRNA ligase activity"/>
    <property type="evidence" value="ECO:0007669"/>
    <property type="project" value="UniProtKB-UniRule"/>
</dbReference>
<dbReference type="GO" id="GO:0005829">
    <property type="term" value="C:cytosol"/>
    <property type="evidence" value="ECO:0007669"/>
    <property type="project" value="TreeGrafter"/>
</dbReference>
<keyword evidence="10" id="KW-0479">Metal-binding</keyword>
<evidence type="ECO:0000259" key="12">
    <source>
        <dbReference type="Pfam" id="PF06827"/>
    </source>
</evidence>
<feature type="domain" description="Zinc finger FPG/IleRS-type" evidence="12">
    <location>
        <begin position="904"/>
        <end position="929"/>
    </location>
</feature>
<dbReference type="Gene3D" id="3.40.50.620">
    <property type="entry name" value="HUPs"/>
    <property type="match status" value="2"/>
</dbReference>
<evidence type="ECO:0000256" key="3">
    <source>
        <dbReference type="ARBA" id="ARBA00022598"/>
    </source>
</evidence>
<dbReference type="Pfam" id="PF06827">
    <property type="entry name" value="zf-FPG_IleRS"/>
    <property type="match status" value="1"/>
</dbReference>
<evidence type="ECO:0000256" key="7">
    <source>
        <dbReference type="ARBA" id="ARBA00023146"/>
    </source>
</evidence>
<dbReference type="InterPro" id="IPR013155">
    <property type="entry name" value="M/V/L/I-tRNA-synth_anticd-bd"/>
</dbReference>
<dbReference type="EMBL" id="QZKU01000053">
    <property type="protein sequence ID" value="RJP22880.1"/>
    <property type="molecule type" value="Genomic_DNA"/>
</dbReference>
<organism evidence="14 15">
    <name type="scientific">Abyssobacteria bacterium (strain SURF_5)</name>
    <dbReference type="NCBI Taxonomy" id="2093360"/>
    <lineage>
        <taxon>Bacteria</taxon>
        <taxon>Pseudomonadati</taxon>
        <taxon>Candidatus Hydrogenedentota</taxon>
        <taxon>Candidatus Abyssobacteria</taxon>
    </lineage>
</organism>
<evidence type="ECO:0000259" key="11">
    <source>
        <dbReference type="Pfam" id="PF00133"/>
    </source>
</evidence>
<reference evidence="14 15" key="1">
    <citation type="journal article" date="2017" name="ISME J.">
        <title>Energy and carbon metabolisms in a deep terrestrial subsurface fluid microbial community.</title>
        <authorList>
            <person name="Momper L."/>
            <person name="Jungbluth S.P."/>
            <person name="Lee M.D."/>
            <person name="Amend J.P."/>
        </authorList>
    </citation>
    <scope>NUCLEOTIDE SEQUENCE [LARGE SCALE GENOMIC DNA]</scope>
    <source>
        <strain evidence="14">SURF_5</strain>
    </source>
</reference>
<feature type="binding site" evidence="10">
    <location>
        <position position="565"/>
    </location>
    <ligand>
        <name>L-isoleucyl-5'-AMP</name>
        <dbReference type="ChEBI" id="CHEBI:178002"/>
    </ligand>
</feature>
<sequence length="940" mass="106954">MAKTLKNGEKDYAGTLNLPKTSFPMKADLPKREPGIVASWKEMDIYGRIRRKMQGSPKFILHDGPPYANGDIHLGTALNKILKDMIVKYRTMRGYDTPFVPGYDCHGLPIEYKVLSELGEKEKDLPKPEIRRRCRDYALKYVDIMTGDFERLGVFGQWDDPYLTLSHKYEEKIFTVFGEMYKQGYIYRGLKPITWCFSCRTALAEAEVEYADHTSPSIYVKFEVIEGLEDLGRPVFLMIWTTTPWTLPANLATAVHPALDYVAVDAGSEIYVIAEYLKPVVLDVIGVDPAAKVVGRFKGRQLEGVKYRHPFIDRINPVIVAEHVTLEQGTGLVHTAPGHGQEDYVIGMQYNLPVFSPVDDYGLFTHEIEMFEGRHVFDANAEINALLSSKGALLKSEQIVHQYPHCWRCGNPIIFRATPQWFIAVDTNELRGRALEEIKRVRWIPDWGKDRIHGMVANRPDWCISRQRSWGVPIPVFYCRECGKPFFEEAAFEHLKKLIAENGVDIWFTSPPADLLPKDTACGCGSREFDKEENILDVWFESGVSHRAVLETTEGLHFPADLYVEGSDQHRGWFQSSLLPSVAVKGRAPYDAVLTHGYVVTSDGKKMSKKLGNAIYPDEVIEKFGADVLRLWVASENFTQDIRVSFEILQRLADAYRRLRNTFKFLLSNLYDFEPAEHLVPYDRMDELDKWALHTLQQVVERVTRAYEDHEFYTAFHSLYNYCTISLSSLYLDMLKDRLYTLAADNPLRRSSQTALNIILSALTRMLAPMLSFTADEVWRLIPNQPGLEESVHLSEWPKVDRRLVNDELGAKWERLLHVRSSVTKALETARRDGSIGNSLEAKIGLYPKRKEEEALLESFGAMLPSVFIVSQVEIHAPGDVLPKDIGVAEDEVAVAVTKAAGAKCKRCWNYRESVGKYEDHPSLCERCVNEINKAGGSNE</sequence>
<feature type="binding site" evidence="10">
    <location>
        <position position="925"/>
    </location>
    <ligand>
        <name>Zn(2+)</name>
        <dbReference type="ChEBI" id="CHEBI:29105"/>
    </ligand>
</feature>